<dbReference type="InterPro" id="IPR010946">
    <property type="entry name" value="GGGP_synth"/>
</dbReference>
<feature type="binding site" evidence="9">
    <location>
        <begin position="172"/>
        <end position="178"/>
    </location>
    <ligand>
        <name>sn-glycerol 1-phosphate</name>
        <dbReference type="ChEBI" id="CHEBI:57685"/>
    </ligand>
</feature>
<feature type="binding site" evidence="9">
    <location>
        <begin position="225"/>
        <end position="226"/>
    </location>
    <ligand>
        <name>sn-glycerol 1-phosphate</name>
        <dbReference type="ChEBI" id="CHEBI:57685"/>
    </ligand>
</feature>
<dbReference type="NCBIfam" id="NF003198">
    <property type="entry name" value="PRK04169.1-2"/>
    <property type="match status" value="1"/>
</dbReference>
<keyword evidence="3 9" id="KW-0479">Metal-binding</keyword>
<dbReference type="EMBL" id="BAAAFG010000015">
    <property type="protein sequence ID" value="GAA0872582.1"/>
    <property type="molecule type" value="Genomic_DNA"/>
</dbReference>
<organism evidence="10 11">
    <name type="scientific">Gangjinia marincola</name>
    <dbReference type="NCBI Taxonomy" id="578463"/>
    <lineage>
        <taxon>Bacteria</taxon>
        <taxon>Pseudomonadati</taxon>
        <taxon>Bacteroidota</taxon>
        <taxon>Flavobacteriia</taxon>
        <taxon>Flavobacteriales</taxon>
        <taxon>Flavobacteriaceae</taxon>
        <taxon>Gangjinia</taxon>
    </lineage>
</organism>
<keyword evidence="1 9" id="KW-0444">Lipid biosynthesis</keyword>
<accession>A0ABN1MHD7</accession>
<dbReference type="EC" id="2.5.1.41" evidence="9"/>
<feature type="binding site" evidence="9">
    <location>
        <position position="52"/>
    </location>
    <ligand>
        <name>Mg(2+)</name>
        <dbReference type="ChEBI" id="CHEBI:18420"/>
    </ligand>
</feature>
<keyword evidence="11" id="KW-1185">Reference proteome</keyword>
<dbReference type="Pfam" id="PF01884">
    <property type="entry name" value="PcrB"/>
    <property type="match status" value="1"/>
</dbReference>
<evidence type="ECO:0000256" key="5">
    <source>
        <dbReference type="ARBA" id="ARBA00023098"/>
    </source>
</evidence>
<dbReference type="InterPro" id="IPR008205">
    <property type="entry name" value="GGGP_HepGP_synthase"/>
</dbReference>
<dbReference type="PANTHER" id="PTHR40029">
    <property type="match status" value="1"/>
</dbReference>
<dbReference type="Proteomes" id="UP001500507">
    <property type="component" value="Unassembled WGS sequence"/>
</dbReference>
<keyword evidence="7 9" id="KW-1208">Phospholipid metabolism</keyword>
<keyword evidence="5 9" id="KW-0443">Lipid metabolism</keyword>
<evidence type="ECO:0000256" key="2">
    <source>
        <dbReference type="ARBA" id="ARBA00022679"/>
    </source>
</evidence>
<evidence type="ECO:0000256" key="3">
    <source>
        <dbReference type="ARBA" id="ARBA00022723"/>
    </source>
</evidence>
<evidence type="ECO:0000313" key="10">
    <source>
        <dbReference type="EMBL" id="GAA0872582.1"/>
    </source>
</evidence>
<keyword evidence="2 9" id="KW-0808">Transferase</keyword>
<sequence length="251" mass="26836">MGAILKKIQQAGTSGTHLLAILIDPEKFENSAASDFLSQLPKETTHFFIGGSSCTAAETQRTVSAIKKKTTLPVVLFPGAHHQLSKEADAILFLSLVSGRNPVYLIDQHIKSVSALRTMNIEIISTGYLLIDGGHQSAIERVSETSSMAQSDVQLIVDTALAAQFQGKQLIYLEAGSGALKTVSEEIITAVKKEISIPLIVGGGVTSANQLAKLYHAGADMVVVGTAFETGNWNNTITEHASSKNKNYERI</sequence>
<evidence type="ECO:0000256" key="4">
    <source>
        <dbReference type="ARBA" id="ARBA00022842"/>
    </source>
</evidence>
<feature type="binding site" evidence="9">
    <location>
        <position position="24"/>
    </location>
    <ligand>
        <name>Mg(2+)</name>
        <dbReference type="ChEBI" id="CHEBI:18420"/>
    </ligand>
</feature>
<proteinExistence type="inferred from homology"/>
<evidence type="ECO:0000256" key="6">
    <source>
        <dbReference type="ARBA" id="ARBA00023209"/>
    </source>
</evidence>
<comment type="similarity">
    <text evidence="9">Belongs to the GGGP/HepGP synthase family. Group II subfamily.</text>
</comment>
<evidence type="ECO:0000256" key="9">
    <source>
        <dbReference type="HAMAP-Rule" id="MF_00112"/>
    </source>
</evidence>
<protein>
    <recommendedName>
        <fullName evidence="9">Geranylgeranylglyceryl phosphate synthase</fullName>
        <shortName evidence="9">GGGP synthase</shortName>
        <shortName evidence="9">GGGPS</shortName>
        <ecNumber evidence="9">2.5.1.41</ecNumber>
    </recommendedName>
    <alternativeName>
        <fullName evidence="9">(S)-3-O-geranylgeranylglyceryl phosphate synthase</fullName>
    </alternativeName>
    <alternativeName>
        <fullName evidence="9">Phosphoglycerol geranylgeranyltransferase</fullName>
    </alternativeName>
</protein>
<dbReference type="InterPro" id="IPR039074">
    <property type="entry name" value="GGGP/HepGP_synthase_I"/>
</dbReference>
<keyword evidence="6 9" id="KW-0594">Phospholipid biosynthesis</keyword>
<evidence type="ECO:0000256" key="8">
    <source>
        <dbReference type="ARBA" id="ARBA00047288"/>
    </source>
</evidence>
<gene>
    <name evidence="10" type="ORF">GCM10009117_17290</name>
</gene>
<feature type="binding site" evidence="9">
    <location>
        <begin position="203"/>
        <end position="204"/>
    </location>
    <ligand>
        <name>sn-glycerol 1-phosphate</name>
        <dbReference type="ChEBI" id="CHEBI:57685"/>
    </ligand>
</feature>
<dbReference type="Gene3D" id="3.20.20.390">
    <property type="entry name" value="FMN-linked oxidoreductases"/>
    <property type="match status" value="1"/>
</dbReference>
<dbReference type="HAMAP" id="MF_00112">
    <property type="entry name" value="GGGP_HepGP_synthase"/>
    <property type="match status" value="1"/>
</dbReference>
<dbReference type="PANTHER" id="PTHR40029:SF2">
    <property type="entry name" value="HEPTAPRENYLGLYCERYL PHOSPHATE SYNTHASE"/>
    <property type="match status" value="1"/>
</dbReference>
<evidence type="ECO:0000256" key="7">
    <source>
        <dbReference type="ARBA" id="ARBA00023264"/>
    </source>
</evidence>
<dbReference type="SUPFAM" id="SSF51395">
    <property type="entry name" value="FMN-linked oxidoreductases"/>
    <property type="match status" value="1"/>
</dbReference>
<evidence type="ECO:0000313" key="11">
    <source>
        <dbReference type="Proteomes" id="UP001500507"/>
    </source>
</evidence>
<keyword evidence="4 9" id="KW-0460">Magnesium</keyword>
<dbReference type="InterPro" id="IPR038597">
    <property type="entry name" value="GGGP/HepGP_synthase_sf"/>
</dbReference>
<comment type="caution">
    <text evidence="9">Lacks conserved residue(s) required for the propagation of feature annotation.</text>
</comment>
<comment type="cofactor">
    <cofactor evidence="9">
        <name>Mg(2+)</name>
        <dbReference type="ChEBI" id="CHEBI:18420"/>
    </cofactor>
</comment>
<comment type="function">
    <text evidence="9">Prenyltransferase that catalyzes the transfer of the geranylgeranyl moiety of geranylgeranyl diphosphate (GGPP) to the C3 hydroxyl of sn-glycerol-1-phosphate (G1P).</text>
</comment>
<evidence type="ECO:0000256" key="1">
    <source>
        <dbReference type="ARBA" id="ARBA00022516"/>
    </source>
</evidence>
<comment type="caution">
    <text evidence="10">The sequence shown here is derived from an EMBL/GenBank/DDBJ whole genome shotgun (WGS) entry which is preliminary data.</text>
</comment>
<comment type="catalytic activity">
    <reaction evidence="8 9">
        <text>sn-glycerol 1-phosphate + (2E,6E,10E)-geranylgeranyl diphosphate = sn-3-O-(geranylgeranyl)glycerol 1-phosphate + diphosphate</text>
        <dbReference type="Rhea" id="RHEA:23404"/>
        <dbReference type="ChEBI" id="CHEBI:33019"/>
        <dbReference type="ChEBI" id="CHEBI:57677"/>
        <dbReference type="ChEBI" id="CHEBI:57685"/>
        <dbReference type="ChEBI" id="CHEBI:58756"/>
        <dbReference type="EC" id="2.5.1.41"/>
    </reaction>
</comment>
<name>A0ABN1MHD7_9FLAO</name>
<dbReference type="NCBIfam" id="TIGR01768">
    <property type="entry name" value="GGGP-family"/>
    <property type="match status" value="1"/>
</dbReference>
<dbReference type="RefSeq" id="WP_343766147.1">
    <property type="nucleotide sequence ID" value="NZ_BAAAFG010000015.1"/>
</dbReference>
<reference evidence="10 11" key="1">
    <citation type="journal article" date="2019" name="Int. J. Syst. Evol. Microbiol.">
        <title>The Global Catalogue of Microorganisms (GCM) 10K type strain sequencing project: providing services to taxonomists for standard genome sequencing and annotation.</title>
        <authorList>
            <consortium name="The Broad Institute Genomics Platform"/>
            <consortium name="The Broad Institute Genome Sequencing Center for Infectious Disease"/>
            <person name="Wu L."/>
            <person name="Ma J."/>
        </authorList>
    </citation>
    <scope>NUCLEOTIDE SEQUENCE [LARGE SCALE GENOMIC DNA]</scope>
    <source>
        <strain evidence="10 11">JCM 16082</strain>
    </source>
</reference>
<dbReference type="NCBIfam" id="TIGR01769">
    <property type="entry name" value="GGGP"/>
    <property type="match status" value="1"/>
</dbReference>